<organism evidence="1 2">
    <name type="scientific">Trifolium pratense</name>
    <name type="common">Red clover</name>
    <dbReference type="NCBI Taxonomy" id="57577"/>
    <lineage>
        <taxon>Eukaryota</taxon>
        <taxon>Viridiplantae</taxon>
        <taxon>Streptophyta</taxon>
        <taxon>Embryophyta</taxon>
        <taxon>Tracheophyta</taxon>
        <taxon>Spermatophyta</taxon>
        <taxon>Magnoliopsida</taxon>
        <taxon>eudicotyledons</taxon>
        <taxon>Gunneridae</taxon>
        <taxon>Pentapetalae</taxon>
        <taxon>rosids</taxon>
        <taxon>fabids</taxon>
        <taxon>Fabales</taxon>
        <taxon>Fabaceae</taxon>
        <taxon>Papilionoideae</taxon>
        <taxon>50 kb inversion clade</taxon>
        <taxon>NPAAA clade</taxon>
        <taxon>Hologalegina</taxon>
        <taxon>IRL clade</taxon>
        <taxon>Trifolieae</taxon>
        <taxon>Trifolium</taxon>
    </lineage>
</organism>
<sequence length="61" mass="6726">MLWQPLILKRVKCNIDGCAKGCPCPTVDEPNPCCIKQMLWQPLKCNIDGCAKGCPCPTVIH</sequence>
<dbReference type="AlphaFoldDB" id="A0A2K3M3M0"/>
<reference evidence="1 2" key="1">
    <citation type="journal article" date="2014" name="Am. J. Bot.">
        <title>Genome assembly and annotation for red clover (Trifolium pratense; Fabaceae).</title>
        <authorList>
            <person name="Istvanek J."/>
            <person name="Jaros M."/>
            <person name="Krenek A."/>
            <person name="Repkova J."/>
        </authorList>
    </citation>
    <scope>NUCLEOTIDE SEQUENCE [LARGE SCALE GENOMIC DNA]</scope>
    <source>
        <strain evidence="2">cv. Tatra</strain>
        <tissue evidence="1">Young leaves</tissue>
    </source>
</reference>
<dbReference type="EMBL" id="ASHM01048650">
    <property type="protein sequence ID" value="PNX85397.1"/>
    <property type="molecule type" value="Genomic_DNA"/>
</dbReference>
<name>A0A2K3M3M0_TRIPR</name>
<proteinExistence type="predicted"/>
<evidence type="ECO:0000313" key="1">
    <source>
        <dbReference type="EMBL" id="PNX85397.1"/>
    </source>
</evidence>
<reference evidence="1 2" key="2">
    <citation type="journal article" date="2017" name="Front. Plant Sci.">
        <title>Gene Classification and Mining of Molecular Markers Useful in Red Clover (Trifolium pratense) Breeding.</title>
        <authorList>
            <person name="Istvanek J."/>
            <person name="Dluhosova J."/>
            <person name="Dluhos P."/>
            <person name="Patkova L."/>
            <person name="Nedelnik J."/>
            <person name="Repkova J."/>
        </authorList>
    </citation>
    <scope>NUCLEOTIDE SEQUENCE [LARGE SCALE GENOMIC DNA]</scope>
    <source>
        <strain evidence="2">cv. Tatra</strain>
        <tissue evidence="1">Young leaves</tissue>
    </source>
</reference>
<protein>
    <submittedName>
        <fullName evidence="1">Uncharacterized protein</fullName>
    </submittedName>
</protein>
<comment type="caution">
    <text evidence="1">The sequence shown here is derived from an EMBL/GenBank/DDBJ whole genome shotgun (WGS) entry which is preliminary data.</text>
</comment>
<accession>A0A2K3M3M0</accession>
<dbReference type="Proteomes" id="UP000236291">
    <property type="component" value="Unassembled WGS sequence"/>
</dbReference>
<evidence type="ECO:0000313" key="2">
    <source>
        <dbReference type="Proteomes" id="UP000236291"/>
    </source>
</evidence>
<gene>
    <name evidence="1" type="ORF">L195_g041466</name>
</gene>